<reference evidence="4 5" key="1">
    <citation type="journal article" date="2022" name="Nat. Ecol. Evol.">
        <title>A masculinizing supergene underlies an exaggerated male reproductive morph in a spider.</title>
        <authorList>
            <person name="Hendrickx F."/>
            <person name="De Corte Z."/>
            <person name="Sonet G."/>
            <person name="Van Belleghem S.M."/>
            <person name="Kostlbacher S."/>
            <person name="Vangestel C."/>
        </authorList>
    </citation>
    <scope>NUCLEOTIDE SEQUENCE [LARGE SCALE GENOMIC DNA]</scope>
    <source>
        <strain evidence="4">W744_W776</strain>
    </source>
</reference>
<evidence type="ECO:0000313" key="5">
    <source>
        <dbReference type="Proteomes" id="UP000827092"/>
    </source>
</evidence>
<organism evidence="4 5">
    <name type="scientific">Oedothorax gibbosus</name>
    <dbReference type="NCBI Taxonomy" id="931172"/>
    <lineage>
        <taxon>Eukaryota</taxon>
        <taxon>Metazoa</taxon>
        <taxon>Ecdysozoa</taxon>
        <taxon>Arthropoda</taxon>
        <taxon>Chelicerata</taxon>
        <taxon>Arachnida</taxon>
        <taxon>Araneae</taxon>
        <taxon>Araneomorphae</taxon>
        <taxon>Entelegynae</taxon>
        <taxon>Araneoidea</taxon>
        <taxon>Linyphiidae</taxon>
        <taxon>Erigoninae</taxon>
        <taxon>Oedothorax</taxon>
    </lineage>
</organism>
<dbReference type="CDD" id="cd13220">
    <property type="entry name" value="PH-GRAM_GRAMDC"/>
    <property type="match status" value="1"/>
</dbReference>
<dbReference type="InterPro" id="IPR004182">
    <property type="entry name" value="GRAM"/>
</dbReference>
<keyword evidence="2" id="KW-1133">Transmembrane helix</keyword>
<dbReference type="GO" id="GO:0032934">
    <property type="term" value="F:sterol binding"/>
    <property type="evidence" value="ECO:0007669"/>
    <property type="project" value="TreeGrafter"/>
</dbReference>
<dbReference type="Proteomes" id="UP000827092">
    <property type="component" value="Unassembled WGS sequence"/>
</dbReference>
<protein>
    <recommendedName>
        <fullName evidence="3">GRAM domain-containing protein</fullName>
    </recommendedName>
</protein>
<dbReference type="EMBL" id="JAFNEN010000356">
    <property type="protein sequence ID" value="KAG8184876.1"/>
    <property type="molecule type" value="Genomic_DNA"/>
</dbReference>
<dbReference type="GO" id="GO:0005886">
    <property type="term" value="C:plasma membrane"/>
    <property type="evidence" value="ECO:0007669"/>
    <property type="project" value="TreeGrafter"/>
</dbReference>
<dbReference type="InterPro" id="IPR011993">
    <property type="entry name" value="PH-like_dom_sf"/>
</dbReference>
<dbReference type="GO" id="GO:0032366">
    <property type="term" value="P:intracellular sterol transport"/>
    <property type="evidence" value="ECO:0007669"/>
    <property type="project" value="TreeGrafter"/>
</dbReference>
<dbReference type="GO" id="GO:0120015">
    <property type="term" value="F:sterol transfer activity"/>
    <property type="evidence" value="ECO:0007669"/>
    <property type="project" value="TreeGrafter"/>
</dbReference>
<feature type="compositionally biased region" description="Pro residues" evidence="1">
    <location>
        <begin position="159"/>
        <end position="172"/>
    </location>
</feature>
<feature type="domain" description="GRAM" evidence="3">
    <location>
        <begin position="28"/>
        <end position="95"/>
    </location>
</feature>
<feature type="region of interest" description="Disordered" evidence="1">
    <location>
        <begin position="136"/>
        <end position="172"/>
    </location>
</feature>
<dbReference type="InterPro" id="IPR051482">
    <property type="entry name" value="Cholesterol_transport"/>
</dbReference>
<evidence type="ECO:0000313" key="4">
    <source>
        <dbReference type="EMBL" id="KAG8184876.1"/>
    </source>
</evidence>
<accession>A0AAV6UNP2</accession>
<keyword evidence="2" id="KW-0472">Membrane</keyword>
<feature type="region of interest" description="Disordered" evidence="1">
    <location>
        <begin position="1"/>
        <end position="21"/>
    </location>
</feature>
<name>A0AAV6UNP2_9ARAC</name>
<keyword evidence="5" id="KW-1185">Reference proteome</keyword>
<comment type="caution">
    <text evidence="4">The sequence shown here is derived from an EMBL/GenBank/DDBJ whole genome shotgun (WGS) entry which is preliminary data.</text>
</comment>
<evidence type="ECO:0000256" key="2">
    <source>
        <dbReference type="SAM" id="Phobius"/>
    </source>
</evidence>
<evidence type="ECO:0000256" key="1">
    <source>
        <dbReference type="SAM" id="MobiDB-lite"/>
    </source>
</evidence>
<feature type="compositionally biased region" description="Basic and acidic residues" evidence="1">
    <location>
        <begin position="357"/>
        <end position="372"/>
    </location>
</feature>
<dbReference type="SMART" id="SM00568">
    <property type="entry name" value="GRAM"/>
    <property type="match status" value="1"/>
</dbReference>
<proteinExistence type="predicted"/>
<dbReference type="Pfam" id="PF02893">
    <property type="entry name" value="GRAM"/>
    <property type="match status" value="1"/>
</dbReference>
<sequence>MPTNLPISTPTTPPSPLPHSRLARSHNRRFHVRFPGVDSEEHLLNYYSCALVADILLQGHLYITENYYAFYSNIFGRKTQILLPVGDVIKVTKERTAKIIPNAVGLYTVEGKYVFGSLLQRNTTYRLMHHVWLKSADPDTTEDEPTPSDPSSEDAAAPVVPPPPPVIVVPPPRPDELPIVPARRLSRRKSDLLFPRITAKGAARRQRAPPPPVDQVTLSKCPWDCAKSRSPPPSFTDCFTGIEENVHTVVSNNYPKSTIILLGATLLLVLLFLLATILVYRVSTFHNRSPMDELWPTKAGYRLSGYLELLKQQQEAVEEEIRRITTTLKQRLHDLGQVRQSIDQISEFAKQSAHQTKQADDNNKDDETPAVS</sequence>
<evidence type="ECO:0000259" key="3">
    <source>
        <dbReference type="SMART" id="SM00568"/>
    </source>
</evidence>
<dbReference type="GO" id="GO:0140268">
    <property type="term" value="C:endoplasmic reticulum-plasma membrane contact site"/>
    <property type="evidence" value="ECO:0007669"/>
    <property type="project" value="TreeGrafter"/>
</dbReference>
<feature type="region of interest" description="Disordered" evidence="1">
    <location>
        <begin position="348"/>
        <end position="372"/>
    </location>
</feature>
<feature type="compositionally biased region" description="Low complexity" evidence="1">
    <location>
        <begin position="1"/>
        <end position="10"/>
    </location>
</feature>
<dbReference type="PANTHER" id="PTHR23319:SF13">
    <property type="entry name" value="GRAM DOMAIN-CONTAINING PROTEIN"/>
    <property type="match status" value="1"/>
</dbReference>
<gene>
    <name evidence="4" type="ORF">JTE90_016987</name>
</gene>
<feature type="transmembrane region" description="Helical" evidence="2">
    <location>
        <begin position="259"/>
        <end position="280"/>
    </location>
</feature>
<dbReference type="PANTHER" id="PTHR23319">
    <property type="entry name" value="GRAM DOMAIN CONTAINING 1B, ISOFORM E"/>
    <property type="match status" value="1"/>
</dbReference>
<keyword evidence="2" id="KW-0812">Transmembrane</keyword>
<dbReference type="GO" id="GO:0005789">
    <property type="term" value="C:endoplasmic reticulum membrane"/>
    <property type="evidence" value="ECO:0007669"/>
    <property type="project" value="TreeGrafter"/>
</dbReference>
<dbReference type="Gene3D" id="2.30.29.30">
    <property type="entry name" value="Pleckstrin-homology domain (PH domain)/Phosphotyrosine-binding domain (PTB)"/>
    <property type="match status" value="1"/>
</dbReference>
<dbReference type="AlphaFoldDB" id="A0AAV6UNP2"/>